<protein>
    <recommendedName>
        <fullName evidence="4 5">Large ribosomal subunit protein uL10</fullName>
    </recommendedName>
</protein>
<dbReference type="STRING" id="1217799.DEALK_11920"/>
<comment type="similarity">
    <text evidence="1 5">Belongs to the universal ribosomal protein uL10 family.</text>
</comment>
<dbReference type="Pfam" id="PF00466">
    <property type="entry name" value="Ribosomal_L10"/>
    <property type="match status" value="1"/>
</dbReference>
<dbReference type="NCBIfam" id="NF000955">
    <property type="entry name" value="PRK00099.1-1"/>
    <property type="match status" value="1"/>
</dbReference>
<keyword evidence="7" id="KW-1185">Reference proteome</keyword>
<evidence type="ECO:0000256" key="2">
    <source>
        <dbReference type="ARBA" id="ARBA00022980"/>
    </source>
</evidence>
<gene>
    <name evidence="5" type="primary">rplJ</name>
    <name evidence="6" type="ORF">DEALK_11920</name>
</gene>
<dbReference type="GO" id="GO:1990904">
    <property type="term" value="C:ribonucleoprotein complex"/>
    <property type="evidence" value="ECO:0007669"/>
    <property type="project" value="UniProtKB-KW"/>
</dbReference>
<keyword evidence="3 5" id="KW-0687">Ribonucleoprotein</keyword>
<proteinExistence type="inferred from homology"/>
<evidence type="ECO:0000256" key="1">
    <source>
        <dbReference type="ARBA" id="ARBA00008889"/>
    </source>
</evidence>
<organism evidence="6 7">
    <name type="scientific">Dehalogenimonas alkenigignens</name>
    <dbReference type="NCBI Taxonomy" id="1217799"/>
    <lineage>
        <taxon>Bacteria</taxon>
        <taxon>Bacillati</taxon>
        <taxon>Chloroflexota</taxon>
        <taxon>Dehalococcoidia</taxon>
        <taxon>Dehalococcoidales</taxon>
        <taxon>Dehalococcoidaceae</taxon>
        <taxon>Dehalogenimonas</taxon>
    </lineage>
</organism>
<dbReference type="RefSeq" id="WP_058439346.1">
    <property type="nucleotide sequence ID" value="NZ_KQ758903.1"/>
</dbReference>
<dbReference type="Gene3D" id="6.10.250.290">
    <property type="match status" value="1"/>
</dbReference>
<dbReference type="Proteomes" id="UP000053947">
    <property type="component" value="Unassembled WGS sequence"/>
</dbReference>
<comment type="subunit">
    <text evidence="5">Part of the ribosomal stalk of the 50S ribosomal subunit. The N-terminus interacts with L11 and the large rRNA to form the base of the stalk. The C-terminus forms an elongated spine to which L12 dimers bind in a sequential fashion forming a multimeric L10(L12)X complex.</text>
</comment>
<dbReference type="SUPFAM" id="SSF160369">
    <property type="entry name" value="Ribosomal protein L10-like"/>
    <property type="match status" value="1"/>
</dbReference>
<name>A0A0W0GIE8_9CHLR</name>
<sequence length="179" mass="19340">MVNAKIRLKKRQTIDELEKIIAESSVAIIANYRGIKTEELTGLRVKLRQKQMGFKVVKNTLARKAAGGARKDKLVSVFDGPIAMAYGYGDDVAAPAKLLLEHIVATKSAMTVAGGFLGDRPLTSDQVTELSKLPPKNVMVAKMLGSIQSPLYRLVGTLNAPLQGLVTVLNGQLEKLQAK</sequence>
<keyword evidence="2 5" id="KW-0689">Ribosomal protein</keyword>
<dbReference type="EMBL" id="LFDV01000002">
    <property type="protein sequence ID" value="KTB48346.1"/>
    <property type="molecule type" value="Genomic_DNA"/>
</dbReference>
<dbReference type="GO" id="GO:0005840">
    <property type="term" value="C:ribosome"/>
    <property type="evidence" value="ECO:0007669"/>
    <property type="project" value="UniProtKB-KW"/>
</dbReference>
<evidence type="ECO:0000313" key="6">
    <source>
        <dbReference type="EMBL" id="KTB48346.1"/>
    </source>
</evidence>
<comment type="caution">
    <text evidence="6">The sequence shown here is derived from an EMBL/GenBank/DDBJ whole genome shotgun (WGS) entry which is preliminary data.</text>
</comment>
<accession>A0A0W0GIE8</accession>
<evidence type="ECO:0000313" key="7">
    <source>
        <dbReference type="Proteomes" id="UP000053947"/>
    </source>
</evidence>
<dbReference type="InterPro" id="IPR047865">
    <property type="entry name" value="Ribosomal_uL10_bac_type"/>
</dbReference>
<dbReference type="InterPro" id="IPR043141">
    <property type="entry name" value="Ribosomal_uL10-like_sf"/>
</dbReference>
<evidence type="ECO:0000256" key="5">
    <source>
        <dbReference type="HAMAP-Rule" id="MF_00362"/>
    </source>
</evidence>
<keyword evidence="5" id="KW-0699">rRNA-binding</keyword>
<dbReference type="GO" id="GO:0070180">
    <property type="term" value="F:large ribosomal subunit rRNA binding"/>
    <property type="evidence" value="ECO:0007669"/>
    <property type="project" value="UniProtKB-UniRule"/>
</dbReference>
<evidence type="ECO:0000256" key="3">
    <source>
        <dbReference type="ARBA" id="ARBA00023274"/>
    </source>
</evidence>
<dbReference type="InterPro" id="IPR022973">
    <property type="entry name" value="Ribosomal_uL10_bac"/>
</dbReference>
<keyword evidence="5" id="KW-0694">RNA-binding</keyword>
<dbReference type="Gene3D" id="3.30.70.1730">
    <property type="match status" value="1"/>
</dbReference>
<evidence type="ECO:0000256" key="4">
    <source>
        <dbReference type="ARBA" id="ARBA00035202"/>
    </source>
</evidence>
<dbReference type="HAMAP" id="MF_00362">
    <property type="entry name" value="Ribosomal_uL10"/>
    <property type="match status" value="1"/>
</dbReference>
<dbReference type="InterPro" id="IPR001790">
    <property type="entry name" value="Ribosomal_uL10"/>
</dbReference>
<dbReference type="OrthoDB" id="9808307at2"/>
<dbReference type="AlphaFoldDB" id="A0A0W0GIE8"/>
<dbReference type="CDD" id="cd05797">
    <property type="entry name" value="Ribosomal_L10"/>
    <property type="match status" value="1"/>
</dbReference>
<dbReference type="GO" id="GO:0006412">
    <property type="term" value="P:translation"/>
    <property type="evidence" value="ECO:0007669"/>
    <property type="project" value="UniProtKB-UniRule"/>
</dbReference>
<dbReference type="PANTHER" id="PTHR11560">
    <property type="entry name" value="39S RIBOSOMAL PROTEIN L10, MITOCHONDRIAL"/>
    <property type="match status" value="1"/>
</dbReference>
<reference evidence="6 7" key="1">
    <citation type="submission" date="2015-06" db="EMBL/GenBank/DDBJ databases">
        <title>Genome sequence of the organohalide-respiring Dehalogenimonas alkenigignens type strain (IP3-3T).</title>
        <authorList>
            <person name="Key T.A."/>
            <person name="Richmond D.P."/>
            <person name="Bowman K.S."/>
            <person name="Cho Y.-J."/>
            <person name="Chun J."/>
            <person name="da Costa M.S."/>
            <person name="Rainey F.A."/>
            <person name="Moe W.M."/>
        </authorList>
    </citation>
    <scope>NUCLEOTIDE SEQUENCE [LARGE SCALE GENOMIC DNA]</scope>
    <source>
        <strain evidence="6 7">IP3-3</strain>
    </source>
</reference>
<comment type="function">
    <text evidence="5">Forms part of the ribosomal stalk, playing a central role in the interaction of the ribosome with GTP-bound translation factors.</text>
</comment>